<reference evidence="1" key="2">
    <citation type="submission" date="2020-06" db="EMBL/GenBank/DDBJ databases">
        <authorList>
            <person name="Sheffer M."/>
        </authorList>
    </citation>
    <scope>NUCLEOTIDE SEQUENCE</scope>
</reference>
<evidence type="ECO:0000313" key="1">
    <source>
        <dbReference type="EMBL" id="KAF8781443.1"/>
    </source>
</evidence>
<accession>A0A8T0ET89</accession>
<evidence type="ECO:0000313" key="2">
    <source>
        <dbReference type="Proteomes" id="UP000807504"/>
    </source>
</evidence>
<dbReference type="AlphaFoldDB" id="A0A8T0ET89"/>
<keyword evidence="2" id="KW-1185">Reference proteome</keyword>
<gene>
    <name evidence="1" type="ORF">HNY73_011836</name>
</gene>
<dbReference type="Proteomes" id="UP000807504">
    <property type="component" value="Unassembled WGS sequence"/>
</dbReference>
<organism evidence="1 2">
    <name type="scientific">Argiope bruennichi</name>
    <name type="common">Wasp spider</name>
    <name type="synonym">Aranea bruennichi</name>
    <dbReference type="NCBI Taxonomy" id="94029"/>
    <lineage>
        <taxon>Eukaryota</taxon>
        <taxon>Metazoa</taxon>
        <taxon>Ecdysozoa</taxon>
        <taxon>Arthropoda</taxon>
        <taxon>Chelicerata</taxon>
        <taxon>Arachnida</taxon>
        <taxon>Araneae</taxon>
        <taxon>Araneomorphae</taxon>
        <taxon>Entelegynae</taxon>
        <taxon>Araneoidea</taxon>
        <taxon>Araneidae</taxon>
        <taxon>Argiope</taxon>
    </lineage>
</organism>
<name>A0A8T0ET89_ARGBR</name>
<dbReference type="EMBL" id="JABXBU010001863">
    <property type="protein sequence ID" value="KAF8781443.1"/>
    <property type="molecule type" value="Genomic_DNA"/>
</dbReference>
<reference evidence="1" key="1">
    <citation type="journal article" date="2020" name="bioRxiv">
        <title>Chromosome-level reference genome of the European wasp spider Argiope bruennichi: a resource for studies on range expansion and evolutionary adaptation.</title>
        <authorList>
            <person name="Sheffer M.M."/>
            <person name="Hoppe A."/>
            <person name="Krehenwinkel H."/>
            <person name="Uhl G."/>
            <person name="Kuss A.W."/>
            <person name="Jensen L."/>
            <person name="Jensen C."/>
            <person name="Gillespie R.G."/>
            <person name="Hoff K.J."/>
            <person name="Prost S."/>
        </authorList>
    </citation>
    <scope>NUCLEOTIDE SEQUENCE</scope>
</reference>
<comment type="caution">
    <text evidence="1">The sequence shown here is derived from an EMBL/GenBank/DDBJ whole genome shotgun (WGS) entry which is preliminary data.</text>
</comment>
<sequence>MNCSFTGELFILLQENSSDSFTRAK</sequence>
<protein>
    <submittedName>
        <fullName evidence="1">Uncharacterized protein</fullName>
    </submittedName>
</protein>
<proteinExistence type="predicted"/>